<feature type="region of interest" description="Disordered" evidence="1">
    <location>
        <begin position="25"/>
        <end position="44"/>
    </location>
</feature>
<reference evidence="2 3" key="1">
    <citation type="journal article" date="2015" name="Genome Biol. Evol.">
        <title>Comparative Genomics of a Bacterivorous Green Alga Reveals Evolutionary Causalities and Consequences of Phago-Mixotrophic Mode of Nutrition.</title>
        <authorList>
            <person name="Burns J.A."/>
            <person name="Paasch A."/>
            <person name="Narechania A."/>
            <person name="Kim E."/>
        </authorList>
    </citation>
    <scope>NUCLEOTIDE SEQUENCE [LARGE SCALE GENOMIC DNA]</scope>
    <source>
        <strain evidence="2 3">PLY_AMNH</strain>
    </source>
</reference>
<name>A0AAE0GAI1_9CHLO</name>
<comment type="caution">
    <text evidence="2">The sequence shown here is derived from an EMBL/GenBank/DDBJ whole genome shotgun (WGS) entry which is preliminary data.</text>
</comment>
<gene>
    <name evidence="2" type="ORF">CYMTET_17544</name>
</gene>
<feature type="compositionally biased region" description="Gly residues" evidence="1">
    <location>
        <begin position="30"/>
        <end position="40"/>
    </location>
</feature>
<keyword evidence="3" id="KW-1185">Reference proteome</keyword>
<evidence type="ECO:0000313" key="2">
    <source>
        <dbReference type="EMBL" id="KAK3274268.1"/>
    </source>
</evidence>
<dbReference type="Proteomes" id="UP001190700">
    <property type="component" value="Unassembled WGS sequence"/>
</dbReference>
<evidence type="ECO:0000256" key="1">
    <source>
        <dbReference type="SAM" id="MobiDB-lite"/>
    </source>
</evidence>
<proteinExistence type="predicted"/>
<evidence type="ECO:0000313" key="3">
    <source>
        <dbReference type="Proteomes" id="UP001190700"/>
    </source>
</evidence>
<dbReference type="EMBL" id="LGRX02007824">
    <property type="protein sequence ID" value="KAK3274268.1"/>
    <property type="molecule type" value="Genomic_DNA"/>
</dbReference>
<accession>A0AAE0GAI1</accession>
<dbReference type="AlphaFoldDB" id="A0AAE0GAI1"/>
<sequence length="255" mass="26935">MEATEGSGIAGVRWRRDLGGGVEEEWVLGTGDGGAGGVGSGREAKEVEGSGLWVEAGVEGAEWALWWEAMEALEAMEVGESVFGRRRWEVEVGPLGGGEGGGGAVVFGWEAKWRGGVGSLMEAMEALEAMEVGESGLWAEAIEGRGRSWAEAREVEGSGLWVEAMEGAEWVASVSAVPPTLWAPPREPPRPARGVARPFWPLFSSATPPQHPHIPSAVVILHTPAQMAPSTPREQRRKNALQGMETGAQPGVHAS</sequence>
<protein>
    <submittedName>
        <fullName evidence="2">Uncharacterized protein</fullName>
    </submittedName>
</protein>
<organism evidence="2 3">
    <name type="scientific">Cymbomonas tetramitiformis</name>
    <dbReference type="NCBI Taxonomy" id="36881"/>
    <lineage>
        <taxon>Eukaryota</taxon>
        <taxon>Viridiplantae</taxon>
        <taxon>Chlorophyta</taxon>
        <taxon>Pyramimonadophyceae</taxon>
        <taxon>Pyramimonadales</taxon>
        <taxon>Pyramimonadaceae</taxon>
        <taxon>Cymbomonas</taxon>
    </lineage>
</organism>
<feature type="region of interest" description="Disordered" evidence="1">
    <location>
        <begin position="227"/>
        <end position="255"/>
    </location>
</feature>